<feature type="chain" id="PRO_5020972477" evidence="1">
    <location>
        <begin position="20"/>
        <end position="527"/>
    </location>
</feature>
<dbReference type="RefSeq" id="WP_129229990.1">
    <property type="nucleotide sequence ID" value="NZ_QYBB01000088.1"/>
</dbReference>
<evidence type="ECO:0000313" key="3">
    <source>
        <dbReference type="Proteomes" id="UP000290759"/>
    </source>
</evidence>
<reference evidence="2 3" key="1">
    <citation type="submission" date="2018-12" db="EMBL/GenBank/DDBJ databases">
        <authorList>
            <person name="Grouzdev D.S."/>
            <person name="Krutkina M.S."/>
        </authorList>
    </citation>
    <scope>NUCLEOTIDE SEQUENCE [LARGE SCALE GENOMIC DNA]</scope>
    <source>
        <strain evidence="2 3">RmlP026</strain>
    </source>
</reference>
<keyword evidence="1" id="KW-0732">Signal</keyword>
<sequence length="527" mass="56486">MRFVFAAAAVILTATPAAANSLKQVGDSYWIALASRRSADEAIAYARRYNSLQPAVVGSINGWYAVVIGPRAVAQGQGKALLGALAKSDYIPSDAYFTRGDGYTSMVWKAPPSPILATAKYDGETDATLQSGPLCIVLSRAPVDGDQRAAIAAGYESGKPAFAMIAGAEQPNEKPASEVASIRLDRSSPQPQAVLTYFWQGAHCCTITRIATAHADGTWKVVDGETLDGDGGYRFEDLTGSGEVDMVSADQSFLYAFASFASSVPPTKIHRLVGDRIADVTHEPRYYEFLKQELAGLESGVKPADPVWHDNGFLAGWVASKMLVGQGTDAWSRMLEGYDHNPDFGPEECVTGQPVEGCPDDKKSRIPFPIALKAFLVKGGYILDPSLYPVPRREEPPSAPVHQASVPPATPPALQQCVESADTARKLIFQAFVSRKIQPGEDYSAVTLEGDTTLEENDAGIGRVVCAVTYDFDLKPLLGHLAETGEFGRAESIARMIRRSGAIASTRVRYSVKPTATAGTTYVELLP</sequence>
<comment type="caution">
    <text evidence="2">The sequence shown here is derived from an EMBL/GenBank/DDBJ whole genome shotgun (WGS) entry which is preliminary data.</text>
</comment>
<name>A0A4Q2U270_9HYPH</name>
<reference evidence="2 3" key="2">
    <citation type="submission" date="2019-02" db="EMBL/GenBank/DDBJ databases">
        <title>'Lichenibacterium ramalinii' gen. nov. sp. nov., 'Lichenibacterium minor' gen. nov. sp. nov.</title>
        <authorList>
            <person name="Pankratov T."/>
        </authorList>
    </citation>
    <scope>NUCLEOTIDE SEQUENCE [LARGE SCALE GENOMIC DNA]</scope>
    <source>
        <strain evidence="2 3">RmlP026</strain>
    </source>
</reference>
<accession>A0A4Q2U270</accession>
<dbReference type="EMBL" id="QYBB01000088">
    <property type="protein sequence ID" value="RYC28931.1"/>
    <property type="molecule type" value="Genomic_DNA"/>
</dbReference>
<organism evidence="2 3">
    <name type="scientific">Lichenibacterium minor</name>
    <dbReference type="NCBI Taxonomy" id="2316528"/>
    <lineage>
        <taxon>Bacteria</taxon>
        <taxon>Pseudomonadati</taxon>
        <taxon>Pseudomonadota</taxon>
        <taxon>Alphaproteobacteria</taxon>
        <taxon>Hyphomicrobiales</taxon>
        <taxon>Lichenihabitantaceae</taxon>
        <taxon>Lichenibacterium</taxon>
    </lineage>
</organism>
<proteinExistence type="predicted"/>
<keyword evidence="3" id="KW-1185">Reference proteome</keyword>
<gene>
    <name evidence="2" type="ORF">D3273_26685</name>
</gene>
<dbReference type="Proteomes" id="UP000290759">
    <property type="component" value="Unassembled WGS sequence"/>
</dbReference>
<protein>
    <submittedName>
        <fullName evidence="2">Uncharacterized protein</fullName>
    </submittedName>
</protein>
<feature type="signal peptide" evidence="1">
    <location>
        <begin position="1"/>
        <end position="19"/>
    </location>
</feature>
<evidence type="ECO:0000313" key="2">
    <source>
        <dbReference type="EMBL" id="RYC28931.1"/>
    </source>
</evidence>
<dbReference type="OrthoDB" id="1522627at2"/>
<evidence type="ECO:0000256" key="1">
    <source>
        <dbReference type="SAM" id="SignalP"/>
    </source>
</evidence>
<dbReference type="AlphaFoldDB" id="A0A4Q2U270"/>